<dbReference type="PANTHER" id="PTHR30289">
    <property type="entry name" value="UNCHARACTERIZED PROTEIN YBCL-RELATED"/>
    <property type="match status" value="1"/>
</dbReference>
<dbReference type="InterPro" id="IPR036610">
    <property type="entry name" value="PEBP-like_sf"/>
</dbReference>
<organism evidence="1 2">
    <name type="scientific">Candidatus Campbellbacteria bacterium RIFCSPLOWO2_02_35_12</name>
    <dbReference type="NCBI Taxonomy" id="1797580"/>
    <lineage>
        <taxon>Bacteria</taxon>
        <taxon>Candidatus Campbelliibacteriota</taxon>
    </lineage>
</organism>
<dbReference type="NCBIfam" id="TIGR00481">
    <property type="entry name" value="YbhB/YbcL family Raf kinase inhibitor-like protein"/>
    <property type="match status" value="1"/>
</dbReference>
<dbReference type="InterPro" id="IPR008914">
    <property type="entry name" value="PEBP"/>
</dbReference>
<dbReference type="EMBL" id="MFAC01000034">
    <property type="protein sequence ID" value="OGD66280.1"/>
    <property type="molecule type" value="Genomic_DNA"/>
</dbReference>
<protein>
    <submittedName>
        <fullName evidence="1">Kinase inhibitor</fullName>
    </submittedName>
</protein>
<dbReference type="SUPFAM" id="SSF49777">
    <property type="entry name" value="PEBP-like"/>
    <property type="match status" value="1"/>
</dbReference>
<dbReference type="CDD" id="cd00865">
    <property type="entry name" value="PEBP_bact_arch"/>
    <property type="match status" value="1"/>
</dbReference>
<proteinExistence type="predicted"/>
<reference evidence="1 2" key="1">
    <citation type="journal article" date="2016" name="Nat. Commun.">
        <title>Thousands of microbial genomes shed light on interconnected biogeochemical processes in an aquifer system.</title>
        <authorList>
            <person name="Anantharaman K."/>
            <person name="Brown C.T."/>
            <person name="Hug L.A."/>
            <person name="Sharon I."/>
            <person name="Castelle C.J."/>
            <person name="Probst A.J."/>
            <person name="Thomas B.C."/>
            <person name="Singh A."/>
            <person name="Wilkins M.J."/>
            <person name="Karaoz U."/>
            <person name="Brodie E.L."/>
            <person name="Williams K.H."/>
            <person name="Hubbard S.S."/>
            <person name="Banfield J.F."/>
        </authorList>
    </citation>
    <scope>NUCLEOTIDE SEQUENCE [LARGE SCALE GENOMIC DNA]</scope>
</reference>
<name>A0A1F5EG51_9BACT</name>
<dbReference type="STRING" id="1797580.A2Z61_01190"/>
<comment type="caution">
    <text evidence="1">The sequence shown here is derived from an EMBL/GenBank/DDBJ whole genome shotgun (WGS) entry which is preliminary data.</text>
</comment>
<dbReference type="Pfam" id="PF01161">
    <property type="entry name" value="PBP"/>
    <property type="match status" value="1"/>
</dbReference>
<evidence type="ECO:0000313" key="1">
    <source>
        <dbReference type="EMBL" id="OGD66280.1"/>
    </source>
</evidence>
<dbReference type="PANTHER" id="PTHR30289:SF1">
    <property type="entry name" value="PEBP (PHOSPHATIDYLETHANOLAMINE-BINDING PROTEIN) FAMILY PROTEIN"/>
    <property type="match status" value="1"/>
</dbReference>
<accession>A0A1F5EG51</accession>
<evidence type="ECO:0000313" key="2">
    <source>
        <dbReference type="Proteomes" id="UP000186029"/>
    </source>
</evidence>
<gene>
    <name evidence="1" type="ORF">A2Z61_01190</name>
</gene>
<dbReference type="Proteomes" id="UP000186029">
    <property type="component" value="Unassembled WGS sequence"/>
</dbReference>
<dbReference type="InterPro" id="IPR005247">
    <property type="entry name" value="YbhB_YbcL/LppC-like"/>
</dbReference>
<dbReference type="AlphaFoldDB" id="A0A1F5EG51"/>
<sequence length="153" mass="17075">MNTLKFTSQSFEHNGKIPSKHTCDGESISPSLQISGVDPNAKSLVLIMDDPDAPSGVWDHWVKFNIASSTTIIEEGTEPQGVSGIGTSGNRDYFGPCPPDREHRYFFKLYSLERELDLKEGASKKEVEIAMKGHILQQTELIGYYERSILNLN</sequence>
<dbReference type="Gene3D" id="3.90.280.10">
    <property type="entry name" value="PEBP-like"/>
    <property type="match status" value="1"/>
</dbReference>